<dbReference type="SUPFAM" id="SSF47413">
    <property type="entry name" value="lambda repressor-like DNA-binding domains"/>
    <property type="match status" value="1"/>
</dbReference>
<evidence type="ECO:0000313" key="8">
    <source>
        <dbReference type="Proteomes" id="UP000199639"/>
    </source>
</evidence>
<keyword evidence="1" id="KW-0805">Transcription regulation</keyword>
<dbReference type="Proteomes" id="UP000199639">
    <property type="component" value="Unassembled WGS sequence"/>
</dbReference>
<dbReference type="GO" id="GO:0003700">
    <property type="term" value="F:DNA-binding transcription factor activity"/>
    <property type="evidence" value="ECO:0007669"/>
    <property type="project" value="TreeGrafter"/>
</dbReference>
<keyword evidence="3" id="KW-0804">Transcription</keyword>
<dbReference type="InterPro" id="IPR000843">
    <property type="entry name" value="HTH_LacI"/>
</dbReference>
<accession>A0A4R8UZZ3</accession>
<dbReference type="PANTHER" id="PTHR30146">
    <property type="entry name" value="LACI-RELATED TRANSCRIPTIONAL REPRESSOR"/>
    <property type="match status" value="1"/>
</dbReference>
<evidence type="ECO:0000313" key="7">
    <source>
        <dbReference type="EMBL" id="TFB73862.1"/>
    </source>
</evidence>
<evidence type="ECO:0000313" key="6">
    <source>
        <dbReference type="EMBL" id="SDN43073.1"/>
    </source>
</evidence>
<evidence type="ECO:0000256" key="1">
    <source>
        <dbReference type="ARBA" id="ARBA00023015"/>
    </source>
</evidence>
<feature type="compositionally biased region" description="Polar residues" evidence="4">
    <location>
        <begin position="324"/>
        <end position="334"/>
    </location>
</feature>
<keyword evidence="2 6" id="KW-0238">DNA-binding</keyword>
<dbReference type="Gene3D" id="1.10.260.40">
    <property type="entry name" value="lambda repressor-like DNA-binding domains"/>
    <property type="match status" value="1"/>
</dbReference>
<dbReference type="RefSeq" id="WP_092340407.1">
    <property type="nucleotide sequence ID" value="NZ_FNIB01000005.1"/>
</dbReference>
<dbReference type="InterPro" id="IPR028082">
    <property type="entry name" value="Peripla_BP_I"/>
</dbReference>
<dbReference type="InterPro" id="IPR010982">
    <property type="entry name" value="Lambda_DNA-bd_dom_sf"/>
</dbReference>
<dbReference type="EMBL" id="SOFD01000038">
    <property type="protein sequence ID" value="TFB73862.1"/>
    <property type="molecule type" value="Genomic_DNA"/>
</dbReference>
<feature type="region of interest" description="Disordered" evidence="4">
    <location>
        <begin position="315"/>
        <end position="334"/>
    </location>
</feature>
<reference evidence="6 8" key="1">
    <citation type="submission" date="2016-10" db="EMBL/GenBank/DDBJ databases">
        <authorList>
            <person name="Varghese N."/>
            <person name="Submissions S."/>
        </authorList>
    </citation>
    <scope>NUCLEOTIDE SEQUENCE [LARGE SCALE GENOMIC DNA]</scope>
    <source>
        <strain evidence="6 8">CGMCC 1.11215</strain>
    </source>
</reference>
<dbReference type="Proteomes" id="UP000298252">
    <property type="component" value="Unassembled WGS sequence"/>
</dbReference>
<name>A0A4R8UZZ3_9MICO</name>
<keyword evidence="9" id="KW-1185">Reference proteome</keyword>
<dbReference type="STRING" id="1424659.SAMN05216368_105223"/>
<dbReference type="Pfam" id="PF13377">
    <property type="entry name" value="Peripla_BP_3"/>
    <property type="match status" value="1"/>
</dbReference>
<sequence length="360" mass="38589">MSAIGDVARLAGVAKATASRALSGRGYVSTETRAKVVAAAQEIGYVASPNAASLVTGRTQSVGVIIPFISRWFFGEVLESVEQALLDQGYDMTLYNLPPESLERDRVFDFFLARKRFDGIISVGVALSEREVEHLHRLGRPLVGIGGPIRGTTTIEIDDVAAARLATEHLLSLGHRDIVHVGGSQVDEMDFHVHSNRLRGFQAAMMAAGLSVSGCFYSAEFTMPGGYERGLAILGDPRRRPTAIFAASDEIAFGLILAARELGIRVPTELSVIGIDGHPYAEMFRLTTLAQHPRAQGGLAVRTLLAELATKDGTKLHTRRESTAPDQTDTDGTSDSIVLATNLVIRSSTSAPRARVTHGS</sequence>
<dbReference type="CDD" id="cd06267">
    <property type="entry name" value="PBP1_LacI_sugar_binding-like"/>
    <property type="match status" value="1"/>
</dbReference>
<dbReference type="AlphaFoldDB" id="A0A4R8UZZ3"/>
<dbReference type="CDD" id="cd01392">
    <property type="entry name" value="HTH_LacI"/>
    <property type="match status" value="1"/>
</dbReference>
<evidence type="ECO:0000256" key="3">
    <source>
        <dbReference type="ARBA" id="ARBA00023163"/>
    </source>
</evidence>
<dbReference type="Gene3D" id="3.40.50.2300">
    <property type="match status" value="2"/>
</dbReference>
<dbReference type="EMBL" id="FNIB01000005">
    <property type="protein sequence ID" value="SDN43073.1"/>
    <property type="molecule type" value="Genomic_DNA"/>
</dbReference>
<evidence type="ECO:0000256" key="2">
    <source>
        <dbReference type="ARBA" id="ARBA00023125"/>
    </source>
</evidence>
<dbReference type="PANTHER" id="PTHR30146:SF109">
    <property type="entry name" value="HTH-TYPE TRANSCRIPTIONAL REGULATOR GALS"/>
    <property type="match status" value="1"/>
</dbReference>
<evidence type="ECO:0000259" key="5">
    <source>
        <dbReference type="PROSITE" id="PS50932"/>
    </source>
</evidence>
<organism evidence="6 8">
    <name type="scientific">Cryobacterium flavum</name>
    <dbReference type="NCBI Taxonomy" id="1424659"/>
    <lineage>
        <taxon>Bacteria</taxon>
        <taxon>Bacillati</taxon>
        <taxon>Actinomycetota</taxon>
        <taxon>Actinomycetes</taxon>
        <taxon>Micrococcales</taxon>
        <taxon>Microbacteriaceae</taxon>
        <taxon>Cryobacterium</taxon>
    </lineage>
</organism>
<feature type="domain" description="HTH lacI-type" evidence="5">
    <location>
        <begin position="6"/>
        <end position="56"/>
    </location>
</feature>
<dbReference type="SMART" id="SM00354">
    <property type="entry name" value="HTH_LACI"/>
    <property type="match status" value="1"/>
</dbReference>
<reference evidence="7 9" key="2">
    <citation type="submission" date="2019-03" db="EMBL/GenBank/DDBJ databases">
        <title>Genomics of glacier-inhabiting Cryobacterium strains.</title>
        <authorList>
            <person name="Liu Q."/>
            <person name="Xin Y.-H."/>
        </authorList>
    </citation>
    <scope>NUCLEOTIDE SEQUENCE [LARGE SCALE GENOMIC DNA]</scope>
    <source>
        <strain evidence="7 9">Hh8</strain>
    </source>
</reference>
<proteinExistence type="predicted"/>
<dbReference type="InterPro" id="IPR046335">
    <property type="entry name" value="LacI/GalR-like_sensor"/>
</dbReference>
<evidence type="ECO:0000256" key="4">
    <source>
        <dbReference type="SAM" id="MobiDB-lite"/>
    </source>
</evidence>
<dbReference type="GO" id="GO:0000976">
    <property type="term" value="F:transcription cis-regulatory region binding"/>
    <property type="evidence" value="ECO:0007669"/>
    <property type="project" value="TreeGrafter"/>
</dbReference>
<protein>
    <submittedName>
        <fullName evidence="6">DNA-binding transcriptional regulator, LacI/PurR family</fullName>
    </submittedName>
    <submittedName>
        <fullName evidence="7">LacI family transcriptional regulator</fullName>
    </submittedName>
</protein>
<dbReference type="Pfam" id="PF00356">
    <property type="entry name" value="LacI"/>
    <property type="match status" value="1"/>
</dbReference>
<gene>
    <name evidence="7" type="ORF">E3O21_16540</name>
    <name evidence="6" type="ORF">SAMN05216368_105223</name>
</gene>
<dbReference type="PROSITE" id="PS50932">
    <property type="entry name" value="HTH_LACI_2"/>
    <property type="match status" value="1"/>
</dbReference>
<evidence type="ECO:0000313" key="9">
    <source>
        <dbReference type="Proteomes" id="UP000298252"/>
    </source>
</evidence>
<dbReference type="SUPFAM" id="SSF53822">
    <property type="entry name" value="Periplasmic binding protein-like I"/>
    <property type="match status" value="1"/>
</dbReference>